<dbReference type="InterPro" id="IPR041588">
    <property type="entry name" value="Integrase_H2C2"/>
</dbReference>
<evidence type="ECO:0000313" key="2">
    <source>
        <dbReference type="EMBL" id="WMV59547.1"/>
    </source>
</evidence>
<organism evidence="2 3">
    <name type="scientific">Solanum verrucosum</name>
    <dbReference type="NCBI Taxonomy" id="315347"/>
    <lineage>
        <taxon>Eukaryota</taxon>
        <taxon>Viridiplantae</taxon>
        <taxon>Streptophyta</taxon>
        <taxon>Embryophyta</taxon>
        <taxon>Tracheophyta</taxon>
        <taxon>Spermatophyta</taxon>
        <taxon>Magnoliopsida</taxon>
        <taxon>eudicotyledons</taxon>
        <taxon>Gunneridae</taxon>
        <taxon>Pentapetalae</taxon>
        <taxon>asterids</taxon>
        <taxon>lamiids</taxon>
        <taxon>Solanales</taxon>
        <taxon>Solanaceae</taxon>
        <taxon>Solanoideae</taxon>
        <taxon>Solaneae</taxon>
        <taxon>Solanum</taxon>
    </lineage>
</organism>
<dbReference type="Proteomes" id="UP001234989">
    <property type="component" value="Chromosome 12"/>
</dbReference>
<dbReference type="Pfam" id="PF17921">
    <property type="entry name" value="Integrase_H2C2"/>
    <property type="match status" value="1"/>
</dbReference>
<name>A0AAF0V7W8_SOLVR</name>
<sequence length="194" mass="22136">AHVEDEKKELVCDVHRLARLGVQLVHSTKGRFMVHHNSQSSFVVDVKSKQHLDLILMELKESVLNKSIEVFSQGGDGVLTYQGRLCVSDVDGLREKILKEAHGSRYYIHPGATKMYRDLREIYWWNGMKKDIAGFVAKCPNYQQLKAEHMKPGGFFQDISNKGTQFTSHFWKAFQQGLGTNVKLSTVFHPQMDG</sequence>
<gene>
    <name evidence="2" type="ORF">MTR67_052932</name>
</gene>
<dbReference type="EMBL" id="CP133623">
    <property type="protein sequence ID" value="WMV59547.1"/>
    <property type="molecule type" value="Genomic_DNA"/>
</dbReference>
<evidence type="ECO:0000313" key="3">
    <source>
        <dbReference type="Proteomes" id="UP001234989"/>
    </source>
</evidence>
<feature type="domain" description="Integrase zinc-binding" evidence="1">
    <location>
        <begin position="92"/>
        <end position="147"/>
    </location>
</feature>
<keyword evidence="3" id="KW-1185">Reference proteome</keyword>
<proteinExistence type="predicted"/>
<dbReference type="PANTHER" id="PTHR37984">
    <property type="entry name" value="PROTEIN CBG26694"/>
    <property type="match status" value="1"/>
</dbReference>
<dbReference type="InterPro" id="IPR012337">
    <property type="entry name" value="RNaseH-like_sf"/>
</dbReference>
<dbReference type="Gene3D" id="1.10.340.70">
    <property type="match status" value="1"/>
</dbReference>
<feature type="non-terminal residue" evidence="2">
    <location>
        <position position="1"/>
    </location>
</feature>
<evidence type="ECO:0000259" key="1">
    <source>
        <dbReference type="Pfam" id="PF17921"/>
    </source>
</evidence>
<dbReference type="SUPFAM" id="SSF53098">
    <property type="entry name" value="Ribonuclease H-like"/>
    <property type="match status" value="1"/>
</dbReference>
<protein>
    <recommendedName>
        <fullName evidence="1">Integrase zinc-binding domain-containing protein</fullName>
    </recommendedName>
</protein>
<dbReference type="AlphaFoldDB" id="A0AAF0V7W8"/>
<dbReference type="PANTHER" id="PTHR37984:SF5">
    <property type="entry name" value="PROTEIN NYNRIN-LIKE"/>
    <property type="match status" value="1"/>
</dbReference>
<accession>A0AAF0V7W8</accession>
<dbReference type="InterPro" id="IPR050951">
    <property type="entry name" value="Retrovirus_Pol_polyprotein"/>
</dbReference>
<reference evidence="2" key="1">
    <citation type="submission" date="2023-08" db="EMBL/GenBank/DDBJ databases">
        <title>A de novo genome assembly of Solanum verrucosum Schlechtendal, a Mexican diploid species geographically isolated from the other diploid A-genome species in potato relatives.</title>
        <authorList>
            <person name="Hosaka K."/>
        </authorList>
    </citation>
    <scope>NUCLEOTIDE SEQUENCE</scope>
    <source>
        <tissue evidence="2">Young leaves</tissue>
    </source>
</reference>